<reference evidence="1 2" key="1">
    <citation type="submission" date="2024-06" db="EMBL/GenBank/DDBJ databases">
        <authorList>
            <person name="Steensen K."/>
            <person name="Seneca J."/>
            <person name="Bartlau N."/>
            <person name="Yu A.X."/>
            <person name="Polz M.F."/>
        </authorList>
    </citation>
    <scope>NUCLEOTIDE SEQUENCE [LARGE SCALE GENOMIC DNA]</scope>
    <source>
        <strain evidence="1 2">1F260</strain>
    </source>
</reference>
<dbReference type="InterPro" id="IPR014114">
    <property type="entry name" value="TraW"/>
</dbReference>
<evidence type="ECO:0000313" key="2">
    <source>
        <dbReference type="Proteomes" id="UP001569154"/>
    </source>
</evidence>
<comment type="caution">
    <text evidence="1">The sequence shown here is derived from an EMBL/GenBank/DDBJ whole genome shotgun (WGS) entry which is preliminary data.</text>
</comment>
<dbReference type="NCBIfam" id="TIGR02743">
    <property type="entry name" value="TraW"/>
    <property type="match status" value="1"/>
</dbReference>
<sequence length="233" mass="26056">MFHYRRFISQLLSVGIILGVSATPLCAKDFGRQGALFEIGEIDMLAWINARLKHLEQTGQTAAMQARLLDNAEKSVRRPTPVEGLGTTTTPRRFFIDPSLTLGSDVKDEKGNILYAKGLTINPFDSSTWPMGLNQTQFEYAYTVVFFDGDDPLQRAWAKQFTSEKPVKWTLTGGSPEQIATLLDSRTYFDQGGHYSKQFQLTHIPAIIEQDGKRWKVTEVDVTPYGQGGAFSP</sequence>
<organism evidence="1 2">
    <name type="scientific">Enterovibrio norvegicus</name>
    <dbReference type="NCBI Taxonomy" id="188144"/>
    <lineage>
        <taxon>Bacteria</taxon>
        <taxon>Pseudomonadati</taxon>
        <taxon>Pseudomonadota</taxon>
        <taxon>Gammaproteobacteria</taxon>
        <taxon>Vibrionales</taxon>
        <taxon>Vibrionaceae</taxon>
        <taxon>Enterovibrio</taxon>
    </lineage>
</organism>
<gene>
    <name evidence="1" type="primary">traW</name>
    <name evidence="1" type="ORF">ACED35_16965</name>
</gene>
<protein>
    <submittedName>
        <fullName evidence="1">Type-F conjugative transfer system protein TraW</fullName>
    </submittedName>
</protein>
<dbReference type="EMBL" id="JBGONM010000044">
    <property type="protein sequence ID" value="MEZ8082810.1"/>
    <property type="molecule type" value="Genomic_DNA"/>
</dbReference>
<keyword evidence="2" id="KW-1185">Reference proteome</keyword>
<dbReference type="Proteomes" id="UP001569154">
    <property type="component" value="Unassembled WGS sequence"/>
</dbReference>
<name>A0ABV4L6R4_9GAMM</name>
<evidence type="ECO:0000313" key="1">
    <source>
        <dbReference type="EMBL" id="MEZ8082810.1"/>
    </source>
</evidence>
<proteinExistence type="predicted"/>
<accession>A0ABV4L6R4</accession>
<dbReference type="RefSeq" id="WP_371734945.1">
    <property type="nucleotide sequence ID" value="NZ_JBGONM010000044.1"/>
</dbReference>